<dbReference type="SMART" id="SM00238">
    <property type="entry name" value="BIR"/>
    <property type="match status" value="1"/>
</dbReference>
<dbReference type="Proteomes" id="UP000011087">
    <property type="component" value="Unassembled WGS sequence"/>
</dbReference>
<dbReference type="KEGG" id="gtt:GUITHDRAFT_149141"/>
<dbReference type="HOGENOM" id="CLU_1590733_0_0_1"/>
<dbReference type="STRING" id="905079.L1I755"/>
<dbReference type="OrthoDB" id="4034597at2759"/>
<dbReference type="EnsemblProtists" id="EKX31695">
    <property type="protein sequence ID" value="EKX31695"/>
    <property type="gene ID" value="GUITHDRAFT_149141"/>
</dbReference>
<name>L1I755_GUITC</name>
<dbReference type="Pfam" id="PF00653">
    <property type="entry name" value="BIR"/>
    <property type="match status" value="1"/>
</dbReference>
<gene>
    <name evidence="1" type="ORF">GUITHDRAFT_149141</name>
</gene>
<dbReference type="RefSeq" id="XP_005818675.1">
    <property type="nucleotide sequence ID" value="XM_005818618.1"/>
</dbReference>
<reference evidence="1 3" key="1">
    <citation type="journal article" date="2012" name="Nature">
        <title>Algal genomes reveal evolutionary mosaicism and the fate of nucleomorphs.</title>
        <authorList>
            <consortium name="DOE Joint Genome Institute"/>
            <person name="Curtis B.A."/>
            <person name="Tanifuji G."/>
            <person name="Burki F."/>
            <person name="Gruber A."/>
            <person name="Irimia M."/>
            <person name="Maruyama S."/>
            <person name="Arias M.C."/>
            <person name="Ball S.G."/>
            <person name="Gile G.H."/>
            <person name="Hirakawa Y."/>
            <person name="Hopkins J.F."/>
            <person name="Kuo A."/>
            <person name="Rensing S.A."/>
            <person name="Schmutz J."/>
            <person name="Symeonidi A."/>
            <person name="Elias M."/>
            <person name="Eveleigh R.J."/>
            <person name="Herman E.K."/>
            <person name="Klute M.J."/>
            <person name="Nakayama T."/>
            <person name="Obornik M."/>
            <person name="Reyes-Prieto A."/>
            <person name="Armbrust E.V."/>
            <person name="Aves S.J."/>
            <person name="Beiko R.G."/>
            <person name="Coutinho P."/>
            <person name="Dacks J.B."/>
            <person name="Durnford D.G."/>
            <person name="Fast N.M."/>
            <person name="Green B.R."/>
            <person name="Grisdale C.J."/>
            <person name="Hempel F."/>
            <person name="Henrissat B."/>
            <person name="Hoppner M.P."/>
            <person name="Ishida K."/>
            <person name="Kim E."/>
            <person name="Koreny L."/>
            <person name="Kroth P.G."/>
            <person name="Liu Y."/>
            <person name="Malik S.B."/>
            <person name="Maier U.G."/>
            <person name="McRose D."/>
            <person name="Mock T."/>
            <person name="Neilson J.A."/>
            <person name="Onodera N.T."/>
            <person name="Poole A.M."/>
            <person name="Pritham E.J."/>
            <person name="Richards T.A."/>
            <person name="Rocap G."/>
            <person name="Roy S.W."/>
            <person name="Sarai C."/>
            <person name="Schaack S."/>
            <person name="Shirato S."/>
            <person name="Slamovits C.H."/>
            <person name="Spencer D.F."/>
            <person name="Suzuki S."/>
            <person name="Worden A.Z."/>
            <person name="Zauner S."/>
            <person name="Barry K."/>
            <person name="Bell C."/>
            <person name="Bharti A.K."/>
            <person name="Crow J.A."/>
            <person name="Grimwood J."/>
            <person name="Kramer R."/>
            <person name="Lindquist E."/>
            <person name="Lucas S."/>
            <person name="Salamov A."/>
            <person name="McFadden G.I."/>
            <person name="Lane C.E."/>
            <person name="Keeling P.J."/>
            <person name="Gray M.W."/>
            <person name="Grigoriev I.V."/>
            <person name="Archibald J.M."/>
        </authorList>
    </citation>
    <scope>NUCLEOTIDE SEQUENCE</scope>
    <source>
        <strain evidence="1 3">CCMP2712</strain>
    </source>
</reference>
<dbReference type="Gene3D" id="1.10.1170.10">
    <property type="entry name" value="Inhibitor Of Apoptosis Protein (2mihbC-IAP-1), Chain A"/>
    <property type="match status" value="1"/>
</dbReference>
<evidence type="ECO:0000313" key="1">
    <source>
        <dbReference type="EMBL" id="EKX31695.1"/>
    </source>
</evidence>
<dbReference type="SUPFAM" id="SSF57924">
    <property type="entry name" value="Inhibitor of apoptosis (IAP) repeat"/>
    <property type="match status" value="1"/>
</dbReference>
<dbReference type="CDD" id="cd00022">
    <property type="entry name" value="BIR"/>
    <property type="match status" value="1"/>
</dbReference>
<dbReference type="GO" id="GO:0005737">
    <property type="term" value="C:cytoplasm"/>
    <property type="evidence" value="ECO:0007669"/>
    <property type="project" value="TreeGrafter"/>
</dbReference>
<dbReference type="InterPro" id="IPR050784">
    <property type="entry name" value="IAP"/>
</dbReference>
<dbReference type="PANTHER" id="PTHR10044">
    <property type="entry name" value="INHIBITOR OF APOPTOSIS"/>
    <property type="match status" value="1"/>
</dbReference>
<keyword evidence="3" id="KW-1185">Reference proteome</keyword>
<dbReference type="PaxDb" id="55529-EKX31695"/>
<dbReference type="GO" id="GO:0005634">
    <property type="term" value="C:nucleus"/>
    <property type="evidence" value="ECO:0007669"/>
    <property type="project" value="TreeGrafter"/>
</dbReference>
<sequence>MDERSRMKQLLRSTEQLVVEHKIPEDMLETVSGRVKTFHLTWKGAITGRLVQFPIERLKPLTIERLAWAGLYYLPDAKIEDRTVCFKCGRAMFSWQSNDDPLYEHVKFNPNCEYVQSIGDDNFKLDHTDASALRAEDETSERVDETETAEEKIDWNSITEDLPRDAVI</sequence>
<protein>
    <submittedName>
        <fullName evidence="1 2">Uncharacterized protein</fullName>
    </submittedName>
</protein>
<dbReference type="EMBL" id="JH993247">
    <property type="protein sequence ID" value="EKX31695.1"/>
    <property type="molecule type" value="Genomic_DNA"/>
</dbReference>
<evidence type="ECO:0000313" key="2">
    <source>
        <dbReference type="EnsemblProtists" id="EKX31695"/>
    </source>
</evidence>
<dbReference type="PANTHER" id="PTHR10044:SF139">
    <property type="entry name" value="DEATH-ASSOCIATED INHIBITOR OF APOPTOSIS 2"/>
    <property type="match status" value="1"/>
</dbReference>
<dbReference type="InterPro" id="IPR001370">
    <property type="entry name" value="BIR_rpt"/>
</dbReference>
<dbReference type="GeneID" id="17288417"/>
<evidence type="ECO:0000313" key="3">
    <source>
        <dbReference type="Proteomes" id="UP000011087"/>
    </source>
</evidence>
<dbReference type="PROSITE" id="PS50143">
    <property type="entry name" value="BIR_REPEAT_2"/>
    <property type="match status" value="1"/>
</dbReference>
<proteinExistence type="predicted"/>
<accession>L1I755</accession>
<feature type="non-terminal residue" evidence="1">
    <location>
        <position position="168"/>
    </location>
</feature>
<dbReference type="AlphaFoldDB" id="L1I755"/>
<organism evidence="1">
    <name type="scientific">Guillardia theta (strain CCMP2712)</name>
    <name type="common">Cryptophyte</name>
    <dbReference type="NCBI Taxonomy" id="905079"/>
    <lineage>
        <taxon>Eukaryota</taxon>
        <taxon>Cryptophyceae</taxon>
        <taxon>Pyrenomonadales</taxon>
        <taxon>Geminigeraceae</taxon>
        <taxon>Guillardia</taxon>
    </lineage>
</organism>
<reference evidence="3" key="2">
    <citation type="submission" date="2012-11" db="EMBL/GenBank/DDBJ databases">
        <authorList>
            <person name="Kuo A."/>
            <person name="Curtis B.A."/>
            <person name="Tanifuji G."/>
            <person name="Burki F."/>
            <person name="Gruber A."/>
            <person name="Irimia M."/>
            <person name="Maruyama S."/>
            <person name="Arias M.C."/>
            <person name="Ball S.G."/>
            <person name="Gile G.H."/>
            <person name="Hirakawa Y."/>
            <person name="Hopkins J.F."/>
            <person name="Rensing S.A."/>
            <person name="Schmutz J."/>
            <person name="Symeonidi A."/>
            <person name="Elias M."/>
            <person name="Eveleigh R.J."/>
            <person name="Herman E.K."/>
            <person name="Klute M.J."/>
            <person name="Nakayama T."/>
            <person name="Obornik M."/>
            <person name="Reyes-Prieto A."/>
            <person name="Armbrust E.V."/>
            <person name="Aves S.J."/>
            <person name="Beiko R.G."/>
            <person name="Coutinho P."/>
            <person name="Dacks J.B."/>
            <person name="Durnford D.G."/>
            <person name="Fast N.M."/>
            <person name="Green B.R."/>
            <person name="Grisdale C."/>
            <person name="Hempe F."/>
            <person name="Henrissat B."/>
            <person name="Hoppner M.P."/>
            <person name="Ishida K.-I."/>
            <person name="Kim E."/>
            <person name="Koreny L."/>
            <person name="Kroth P.G."/>
            <person name="Liu Y."/>
            <person name="Malik S.-B."/>
            <person name="Maier U.G."/>
            <person name="McRose D."/>
            <person name="Mock T."/>
            <person name="Neilson J.A."/>
            <person name="Onodera N.T."/>
            <person name="Poole A.M."/>
            <person name="Pritham E.J."/>
            <person name="Richards T.A."/>
            <person name="Rocap G."/>
            <person name="Roy S.W."/>
            <person name="Sarai C."/>
            <person name="Schaack S."/>
            <person name="Shirato S."/>
            <person name="Slamovits C.H."/>
            <person name="Spencer D.F."/>
            <person name="Suzuki S."/>
            <person name="Worden A.Z."/>
            <person name="Zauner S."/>
            <person name="Barry K."/>
            <person name="Bell C."/>
            <person name="Bharti A.K."/>
            <person name="Crow J.A."/>
            <person name="Grimwood J."/>
            <person name="Kramer R."/>
            <person name="Lindquist E."/>
            <person name="Lucas S."/>
            <person name="Salamov A."/>
            <person name="McFadden G.I."/>
            <person name="Lane C.E."/>
            <person name="Keeling P.J."/>
            <person name="Gray M.W."/>
            <person name="Grigoriev I.V."/>
            <person name="Archibald J.M."/>
        </authorList>
    </citation>
    <scope>NUCLEOTIDE SEQUENCE</scope>
    <source>
        <strain evidence="3">CCMP2712</strain>
    </source>
</reference>
<reference evidence="2" key="3">
    <citation type="submission" date="2015-06" db="UniProtKB">
        <authorList>
            <consortium name="EnsemblProtists"/>
        </authorList>
    </citation>
    <scope>IDENTIFICATION</scope>
</reference>